<evidence type="ECO:0000259" key="3">
    <source>
        <dbReference type="PROSITE" id="PS51196"/>
    </source>
</evidence>
<dbReference type="AlphaFoldDB" id="A0A383D3D9"/>
<evidence type="ECO:0000313" key="4">
    <source>
        <dbReference type="EMBL" id="SVE38931.1"/>
    </source>
</evidence>
<sequence>MVSKKHYSTITSHVLSAFTIKMLNIVNKLFGSASKRYLKSFSKTIVKINEFEPGLQKLSNAQLQAKTVYFKKLISEGSKLDDILPEVFAVVREVSKRTIKLRHFDVQLQGGIVLHKGMIAEMKTGEGKTLVATLAAYLNTLIG</sequence>
<evidence type="ECO:0000256" key="2">
    <source>
        <dbReference type="ARBA" id="ARBA00023010"/>
    </source>
</evidence>
<protein>
    <recommendedName>
        <fullName evidence="3">SecA family profile domain-containing protein</fullName>
    </recommendedName>
</protein>
<keyword evidence="1" id="KW-0653">Protein transport</keyword>
<dbReference type="SUPFAM" id="SSF52540">
    <property type="entry name" value="P-loop containing nucleoside triphosphate hydrolases"/>
    <property type="match status" value="1"/>
</dbReference>
<keyword evidence="2" id="KW-0811">Translocation</keyword>
<dbReference type="Pfam" id="PF07517">
    <property type="entry name" value="SecA_DEAD"/>
    <property type="match status" value="1"/>
</dbReference>
<dbReference type="GO" id="GO:0005524">
    <property type="term" value="F:ATP binding"/>
    <property type="evidence" value="ECO:0007669"/>
    <property type="project" value="InterPro"/>
</dbReference>
<dbReference type="InterPro" id="IPR014018">
    <property type="entry name" value="SecA_motor_DEAD"/>
</dbReference>
<dbReference type="GO" id="GO:0043952">
    <property type="term" value="P:protein transport by the Sec complex"/>
    <property type="evidence" value="ECO:0007669"/>
    <property type="project" value="TreeGrafter"/>
</dbReference>
<gene>
    <name evidence="4" type="ORF">METZ01_LOCUS491785</name>
</gene>
<keyword evidence="1" id="KW-0813">Transport</keyword>
<dbReference type="PRINTS" id="PR00906">
    <property type="entry name" value="SECA"/>
</dbReference>
<feature type="domain" description="SecA family profile" evidence="3">
    <location>
        <begin position="23"/>
        <end position="143"/>
    </location>
</feature>
<dbReference type="GO" id="GO:0006605">
    <property type="term" value="P:protein targeting"/>
    <property type="evidence" value="ECO:0007669"/>
    <property type="project" value="InterPro"/>
</dbReference>
<dbReference type="SMART" id="SM00957">
    <property type="entry name" value="SecA_DEAD"/>
    <property type="match status" value="1"/>
</dbReference>
<dbReference type="InterPro" id="IPR000185">
    <property type="entry name" value="SecA"/>
</dbReference>
<reference evidence="4" key="1">
    <citation type="submission" date="2018-05" db="EMBL/GenBank/DDBJ databases">
        <authorList>
            <person name="Lanie J.A."/>
            <person name="Ng W.-L."/>
            <person name="Kazmierczak K.M."/>
            <person name="Andrzejewski T.M."/>
            <person name="Davidsen T.M."/>
            <person name="Wayne K.J."/>
            <person name="Tettelin H."/>
            <person name="Glass J.I."/>
            <person name="Rusch D."/>
            <person name="Podicherti R."/>
            <person name="Tsui H.-C.T."/>
            <person name="Winkler M.E."/>
        </authorList>
    </citation>
    <scope>NUCLEOTIDE SEQUENCE</scope>
</reference>
<dbReference type="GO" id="GO:0005886">
    <property type="term" value="C:plasma membrane"/>
    <property type="evidence" value="ECO:0007669"/>
    <property type="project" value="TreeGrafter"/>
</dbReference>
<name>A0A383D3D9_9ZZZZ</name>
<dbReference type="GO" id="GO:0031522">
    <property type="term" value="C:cell envelope Sec protein transport complex"/>
    <property type="evidence" value="ECO:0007669"/>
    <property type="project" value="TreeGrafter"/>
</dbReference>
<dbReference type="GO" id="GO:0006886">
    <property type="term" value="P:intracellular protein transport"/>
    <property type="evidence" value="ECO:0007669"/>
    <property type="project" value="InterPro"/>
</dbReference>
<dbReference type="PANTHER" id="PTHR30612:SF0">
    <property type="entry name" value="CHLOROPLAST PROTEIN-TRANSPORTING ATPASE"/>
    <property type="match status" value="1"/>
</dbReference>
<dbReference type="EMBL" id="UINC01213933">
    <property type="protein sequence ID" value="SVE38931.1"/>
    <property type="molecule type" value="Genomic_DNA"/>
</dbReference>
<dbReference type="InterPro" id="IPR027417">
    <property type="entry name" value="P-loop_NTPase"/>
</dbReference>
<proteinExistence type="predicted"/>
<accession>A0A383D3D9</accession>
<organism evidence="4">
    <name type="scientific">marine metagenome</name>
    <dbReference type="NCBI Taxonomy" id="408172"/>
    <lineage>
        <taxon>unclassified sequences</taxon>
        <taxon>metagenomes</taxon>
        <taxon>ecological metagenomes</taxon>
    </lineage>
</organism>
<dbReference type="PROSITE" id="PS51196">
    <property type="entry name" value="SECA_MOTOR_DEAD"/>
    <property type="match status" value="1"/>
</dbReference>
<dbReference type="Gene3D" id="3.40.50.300">
    <property type="entry name" value="P-loop containing nucleotide triphosphate hydrolases"/>
    <property type="match status" value="1"/>
</dbReference>
<dbReference type="InterPro" id="IPR011115">
    <property type="entry name" value="SecA_DEAD"/>
</dbReference>
<dbReference type="PANTHER" id="PTHR30612">
    <property type="entry name" value="SECA INNER MEMBRANE COMPONENT OF SEC PROTEIN SECRETION SYSTEM"/>
    <property type="match status" value="1"/>
</dbReference>
<feature type="non-terminal residue" evidence="4">
    <location>
        <position position="143"/>
    </location>
</feature>
<dbReference type="GO" id="GO:0005829">
    <property type="term" value="C:cytosol"/>
    <property type="evidence" value="ECO:0007669"/>
    <property type="project" value="TreeGrafter"/>
</dbReference>
<evidence type="ECO:0000256" key="1">
    <source>
        <dbReference type="ARBA" id="ARBA00022927"/>
    </source>
</evidence>
<dbReference type="GO" id="GO:0017038">
    <property type="term" value="P:protein import"/>
    <property type="evidence" value="ECO:0007669"/>
    <property type="project" value="InterPro"/>
</dbReference>